<dbReference type="RefSeq" id="WP_023663245.1">
    <property type="nucleotide sequence ID" value="NZ_CP128542.1"/>
</dbReference>
<accession>A0A9X4D4F1</accession>
<dbReference type="AlphaFoldDB" id="A0A9X4D4F1"/>
<evidence type="ECO:0000313" key="1">
    <source>
        <dbReference type="EMBL" id="MDD2109135.1"/>
    </source>
</evidence>
<evidence type="ECO:0000313" key="2">
    <source>
        <dbReference type="Proteomes" id="UP001150678"/>
    </source>
</evidence>
<organism evidence="1 2">
    <name type="scientific">Pseudomonas asiatica</name>
    <dbReference type="NCBI Taxonomy" id="2219225"/>
    <lineage>
        <taxon>Bacteria</taxon>
        <taxon>Pseudomonadati</taxon>
        <taxon>Pseudomonadota</taxon>
        <taxon>Gammaproteobacteria</taxon>
        <taxon>Pseudomonadales</taxon>
        <taxon>Pseudomonadaceae</taxon>
        <taxon>Pseudomonas</taxon>
    </lineage>
</organism>
<name>A0A9X4D4F1_9PSED</name>
<sequence>MSQPRGGELEHIHKEVIKFDSAWFESLIRMPVDHPYRRMDRVKMAREELGDLLELTQA</sequence>
<dbReference type="EMBL" id="JANIAN010000040">
    <property type="protein sequence ID" value="MDD2109135.1"/>
    <property type="molecule type" value="Genomic_DNA"/>
</dbReference>
<comment type="caution">
    <text evidence="1">The sequence shown here is derived from an EMBL/GenBank/DDBJ whole genome shotgun (WGS) entry which is preliminary data.</text>
</comment>
<dbReference type="Proteomes" id="UP001150678">
    <property type="component" value="Unassembled WGS sequence"/>
</dbReference>
<reference evidence="1" key="1">
    <citation type="submission" date="2022-07" db="EMBL/GenBank/DDBJ databases">
        <title>Multi-strain Analysis of Pseudomonas putida Reveals Metabolic and Genetic Diversity.</title>
        <authorList>
            <person name="Monk J.M."/>
        </authorList>
    </citation>
    <scope>NUCLEOTIDE SEQUENCE</scope>
    <source>
        <strain evidence="1">17514</strain>
    </source>
</reference>
<protein>
    <submittedName>
        <fullName evidence="1">Uncharacterized protein</fullName>
    </submittedName>
</protein>
<gene>
    <name evidence="1" type="ORF">NP533_23410</name>
</gene>
<proteinExistence type="predicted"/>